<reference evidence="2" key="2">
    <citation type="submission" date="2023-05" db="EMBL/GenBank/DDBJ databases">
        <authorList>
            <consortium name="Lawrence Berkeley National Laboratory"/>
            <person name="Steindorff A."/>
            <person name="Hensen N."/>
            <person name="Bonometti L."/>
            <person name="Westerberg I."/>
            <person name="Brannstrom I.O."/>
            <person name="Guillou S."/>
            <person name="Cros-Aarteil S."/>
            <person name="Calhoun S."/>
            <person name="Haridas S."/>
            <person name="Kuo A."/>
            <person name="Mondo S."/>
            <person name="Pangilinan J."/>
            <person name="Riley R."/>
            <person name="Labutti K."/>
            <person name="Andreopoulos B."/>
            <person name="Lipzen A."/>
            <person name="Chen C."/>
            <person name="Yanf M."/>
            <person name="Daum C."/>
            <person name="Ng V."/>
            <person name="Clum A."/>
            <person name="Ohm R."/>
            <person name="Martin F."/>
            <person name="Silar P."/>
            <person name="Natvig D."/>
            <person name="Lalanne C."/>
            <person name="Gautier V."/>
            <person name="Ament-Velasquez S.L."/>
            <person name="Kruys A."/>
            <person name="Hutchinson M.I."/>
            <person name="Powell A.J."/>
            <person name="Barry K."/>
            <person name="Miller A.N."/>
            <person name="Grigoriev I.V."/>
            <person name="Debuchy R."/>
            <person name="Gladieux P."/>
            <person name="Thoren M.H."/>
            <person name="Johannesson H."/>
        </authorList>
    </citation>
    <scope>NUCLEOTIDE SEQUENCE</scope>
    <source>
        <strain evidence="2">PSN293</strain>
    </source>
</reference>
<name>A0AAN6YD39_9PEZI</name>
<dbReference type="AlphaFoldDB" id="A0AAN6YD39"/>
<evidence type="ECO:0008006" key="4">
    <source>
        <dbReference type="Google" id="ProtNLM"/>
    </source>
</evidence>
<sequence>MTSDSDQDSDFYGDADTVTQLKERVDDFDLEKGWKSQQVFSKLRSEPQPGKMDSASRLHNMYQGVPGAWQAPECLDAFLARYPPSTTRRTAGIDWIRVWNPFLSPPEPQLSAVLRQGGKERLDILSKFILASRTSGKTPFQIDREITKERDDAVNDLRHLAAMTKVLMGKWMLFPEPQDVDEAWRRVTRATVNNELGIAAKVAPINDPHERQRLICVYTKDFRDTADIARVLNKLRSLELIRAGGKQIYYKSDAWTDLGIYGGNDWQIPASMHSSNEIFSYITRHGIH</sequence>
<organism evidence="2 3">
    <name type="scientific">Rhypophila decipiens</name>
    <dbReference type="NCBI Taxonomy" id="261697"/>
    <lineage>
        <taxon>Eukaryota</taxon>
        <taxon>Fungi</taxon>
        <taxon>Dikarya</taxon>
        <taxon>Ascomycota</taxon>
        <taxon>Pezizomycotina</taxon>
        <taxon>Sordariomycetes</taxon>
        <taxon>Sordariomycetidae</taxon>
        <taxon>Sordariales</taxon>
        <taxon>Naviculisporaceae</taxon>
        <taxon>Rhypophila</taxon>
    </lineage>
</organism>
<dbReference type="EMBL" id="MU858069">
    <property type="protein sequence ID" value="KAK4216386.1"/>
    <property type="molecule type" value="Genomic_DNA"/>
</dbReference>
<comment type="caution">
    <text evidence="2">The sequence shown here is derived from an EMBL/GenBank/DDBJ whole genome shotgun (WGS) entry which is preliminary data.</text>
</comment>
<accession>A0AAN6YD39</accession>
<dbReference type="SUPFAM" id="SSF55418">
    <property type="entry name" value="eIF4e-like"/>
    <property type="match status" value="1"/>
</dbReference>
<dbReference type="Gene3D" id="3.30.760.10">
    <property type="entry name" value="RNA Cap, Translation Initiation Factor Eif4e"/>
    <property type="match status" value="1"/>
</dbReference>
<dbReference type="Pfam" id="PF08939">
    <property type="entry name" value="Bles03"/>
    <property type="match status" value="1"/>
</dbReference>
<protein>
    <recommendedName>
        <fullName evidence="4">DUF1917-domain-containing protein</fullName>
    </recommendedName>
</protein>
<dbReference type="InterPro" id="IPR023398">
    <property type="entry name" value="TIF_eIF4e-like"/>
</dbReference>
<dbReference type="Proteomes" id="UP001301769">
    <property type="component" value="Unassembled WGS sequence"/>
</dbReference>
<reference evidence="2" key="1">
    <citation type="journal article" date="2023" name="Mol. Phylogenet. Evol.">
        <title>Genome-scale phylogeny and comparative genomics of the fungal order Sordariales.</title>
        <authorList>
            <person name="Hensen N."/>
            <person name="Bonometti L."/>
            <person name="Westerberg I."/>
            <person name="Brannstrom I.O."/>
            <person name="Guillou S."/>
            <person name="Cros-Aarteil S."/>
            <person name="Calhoun S."/>
            <person name="Haridas S."/>
            <person name="Kuo A."/>
            <person name="Mondo S."/>
            <person name="Pangilinan J."/>
            <person name="Riley R."/>
            <person name="LaButti K."/>
            <person name="Andreopoulos B."/>
            <person name="Lipzen A."/>
            <person name="Chen C."/>
            <person name="Yan M."/>
            <person name="Daum C."/>
            <person name="Ng V."/>
            <person name="Clum A."/>
            <person name="Steindorff A."/>
            <person name="Ohm R.A."/>
            <person name="Martin F."/>
            <person name="Silar P."/>
            <person name="Natvig D.O."/>
            <person name="Lalanne C."/>
            <person name="Gautier V."/>
            <person name="Ament-Velasquez S.L."/>
            <person name="Kruys A."/>
            <person name="Hutchinson M.I."/>
            <person name="Powell A.J."/>
            <person name="Barry K."/>
            <person name="Miller A.N."/>
            <person name="Grigoriev I.V."/>
            <person name="Debuchy R."/>
            <person name="Gladieux P."/>
            <person name="Hiltunen Thoren M."/>
            <person name="Johannesson H."/>
        </authorList>
    </citation>
    <scope>NUCLEOTIDE SEQUENCE</scope>
    <source>
        <strain evidence="2">PSN293</strain>
    </source>
</reference>
<proteinExistence type="inferred from homology"/>
<evidence type="ECO:0000313" key="2">
    <source>
        <dbReference type="EMBL" id="KAK4216386.1"/>
    </source>
</evidence>
<evidence type="ECO:0000256" key="1">
    <source>
        <dbReference type="ARBA" id="ARBA00010568"/>
    </source>
</evidence>
<comment type="similarity">
    <text evidence="1">Belongs to the UPF0696 family.</text>
</comment>
<gene>
    <name evidence="2" type="ORF">QBC37DRAFT_417115</name>
</gene>
<evidence type="ECO:0000313" key="3">
    <source>
        <dbReference type="Proteomes" id="UP001301769"/>
    </source>
</evidence>
<dbReference type="PANTHER" id="PTHR31977:SF1">
    <property type="entry name" value="UPF0696 PROTEIN C11ORF68"/>
    <property type="match status" value="1"/>
</dbReference>
<dbReference type="InterPro" id="IPR015034">
    <property type="entry name" value="Bles03"/>
</dbReference>
<keyword evidence="3" id="KW-1185">Reference proteome</keyword>
<dbReference type="PANTHER" id="PTHR31977">
    <property type="entry name" value="UPF0696 PROTEIN C11ORF68"/>
    <property type="match status" value="1"/>
</dbReference>